<keyword evidence="2" id="KW-1185">Reference proteome</keyword>
<name>A0A178TFF1_9BACL</name>
<evidence type="ECO:0000313" key="2">
    <source>
        <dbReference type="Proteomes" id="UP000078336"/>
    </source>
</evidence>
<sequence length="262" mass="29634">MSFLRLLSSEWIKTKRTAIRMMVIITPIIYSLFMVWYFSHYRTSTFWQMKIYQGFFEVMAVSLPIIISLLTGLMSYQEEKAGSFMNILTGPVSKVQWYVGKLTLLIFIACADILLATILMLFGMKYVLKVAHIHYQLFLQGAMLSIVGSLILFSLHLFISFAFGMGASIAVGSGGFLISALIGATSLGDHVWSYIPWAWAVRLSQFPILMMPEVKQTLGAQLLSSFSLSLWEGIAYALLSFIIVTIIGSIWFHRWEGNQPHE</sequence>
<protein>
    <submittedName>
        <fullName evidence="1">Lantibiotic ABC transporter</fullName>
    </submittedName>
</protein>
<proteinExistence type="predicted"/>
<organism evidence="1 2">
    <name type="scientific">Anoxybacillus flavithermus</name>
    <dbReference type="NCBI Taxonomy" id="33934"/>
    <lineage>
        <taxon>Bacteria</taxon>
        <taxon>Bacillati</taxon>
        <taxon>Bacillota</taxon>
        <taxon>Bacilli</taxon>
        <taxon>Bacillales</taxon>
        <taxon>Anoxybacillaceae</taxon>
        <taxon>Anoxybacillus</taxon>
    </lineage>
</organism>
<reference evidence="1 2" key="1">
    <citation type="submission" date="2016-03" db="EMBL/GenBank/DDBJ databases">
        <title>Spore heat resistance.</title>
        <authorList>
            <person name="Boekhorst J."/>
            <person name="Berendsen E.M."/>
            <person name="Wells-Bennik M.H."/>
            <person name="Kuipers O.P."/>
        </authorList>
    </citation>
    <scope>NUCLEOTIDE SEQUENCE [LARGE SCALE GENOMIC DNA]</scope>
    <source>
        <strain evidence="1 2">AF16</strain>
    </source>
</reference>
<comment type="caution">
    <text evidence="1">The sequence shown here is derived from an EMBL/GenBank/DDBJ whole genome shotgun (WGS) entry which is preliminary data.</text>
</comment>
<evidence type="ECO:0000313" key="1">
    <source>
        <dbReference type="EMBL" id="OAO80019.1"/>
    </source>
</evidence>
<dbReference type="InterPro" id="IPR022294">
    <property type="entry name" value="ABC-transptr_permeasesu"/>
</dbReference>
<gene>
    <name evidence="1" type="ORF">TAF16_1265</name>
</gene>
<dbReference type="OrthoDB" id="1701852at2"/>
<dbReference type="EMBL" id="LUCQ01000076">
    <property type="protein sequence ID" value="OAO80019.1"/>
    <property type="molecule type" value="Genomic_DNA"/>
</dbReference>
<dbReference type="AlphaFoldDB" id="A0A178TFF1"/>
<dbReference type="PATRIC" id="fig|235909.7.peg.374"/>
<dbReference type="NCBIfam" id="TIGR03733">
    <property type="entry name" value="lanti_perm_MutG"/>
    <property type="match status" value="1"/>
</dbReference>
<dbReference type="Proteomes" id="UP000078336">
    <property type="component" value="Unassembled WGS sequence"/>
</dbReference>
<dbReference type="CDD" id="cd21808">
    <property type="entry name" value="ABC-2_lan_permease_MutG"/>
    <property type="match status" value="1"/>
</dbReference>
<accession>A0A178TFF1</accession>
<dbReference type="RefSeq" id="WP_004888811.1">
    <property type="nucleotide sequence ID" value="NZ_CP021838.1"/>
</dbReference>
<dbReference type="Pfam" id="PF12730">
    <property type="entry name" value="ABC2_membrane_4"/>
    <property type="match status" value="1"/>
</dbReference>